<dbReference type="PANTHER" id="PTHR13903:SF8">
    <property type="entry name" value="PIRIN"/>
    <property type="match status" value="1"/>
</dbReference>
<dbReference type="InterPro" id="IPR003829">
    <property type="entry name" value="Pirin_N_dom"/>
</dbReference>
<dbReference type="Proteomes" id="UP001549313">
    <property type="component" value="Unassembled WGS sequence"/>
</dbReference>
<feature type="domain" description="Pirin N-terminal" evidence="4">
    <location>
        <begin position="16"/>
        <end position="122"/>
    </location>
</feature>
<dbReference type="RefSeq" id="WP_354089291.1">
    <property type="nucleotide sequence ID" value="NZ_JBEPTF010000003.1"/>
</dbReference>
<dbReference type="InterPro" id="IPR012093">
    <property type="entry name" value="Pirin"/>
</dbReference>
<accession>A0ABV2RCL3</accession>
<dbReference type="InterPro" id="IPR011051">
    <property type="entry name" value="RmlC_Cupin_sf"/>
</dbReference>
<dbReference type="InterPro" id="IPR008778">
    <property type="entry name" value="Pirin_C_dom"/>
</dbReference>
<proteinExistence type="inferred from homology"/>
<evidence type="ECO:0000259" key="5">
    <source>
        <dbReference type="Pfam" id="PF05726"/>
    </source>
</evidence>
<feature type="region of interest" description="Disordered" evidence="3">
    <location>
        <begin position="277"/>
        <end position="299"/>
    </location>
</feature>
<dbReference type="Pfam" id="PF02678">
    <property type="entry name" value="Pirin"/>
    <property type="match status" value="1"/>
</dbReference>
<protein>
    <submittedName>
        <fullName evidence="6">Redox-sensitive bicupin YhaK (Pirin superfamily)</fullName>
    </submittedName>
</protein>
<comment type="caution">
    <text evidence="6">The sequence shown here is derived from an EMBL/GenBank/DDBJ whole genome shotgun (WGS) entry which is preliminary data.</text>
</comment>
<sequence>MIELVIDQRRKDLGGFEVGRVLPYAKRRTVGPFVFFDHMGPVDLPAGIPKTVDVRPHPHIGISTLTYLFDGEITHRDSLGVQQDIRPAEVNWMTAGSGVTHSERFERARREGARLEGIQAWVALPDGQEEIDPSFQHVTTADLPAWREGGVKGRLVAGETMGMKAGVSTFSPLHYLHLELEPGARFQTPTDHSESAVYVVQGLVEIDDGRPLGHGQMAVLERGVASVVCALEPSTVMILGGEPVGERFIDWNFVSSSKDRIEQAKADWRAGRMKLPDMDDQEFIPLPPEREPSAPPAMS</sequence>
<keyword evidence="7" id="KW-1185">Reference proteome</keyword>
<comment type="similarity">
    <text evidence="1 2">Belongs to the pirin family.</text>
</comment>
<dbReference type="Pfam" id="PF05726">
    <property type="entry name" value="Pirin_C"/>
    <property type="match status" value="1"/>
</dbReference>
<dbReference type="EMBL" id="JBEPTF010000003">
    <property type="protein sequence ID" value="MET4684324.1"/>
    <property type="molecule type" value="Genomic_DNA"/>
</dbReference>
<dbReference type="PANTHER" id="PTHR13903">
    <property type="entry name" value="PIRIN-RELATED"/>
    <property type="match status" value="1"/>
</dbReference>
<dbReference type="PIRSF" id="PIRSF006232">
    <property type="entry name" value="Pirin"/>
    <property type="match status" value="1"/>
</dbReference>
<dbReference type="InterPro" id="IPR014710">
    <property type="entry name" value="RmlC-like_jellyroll"/>
</dbReference>
<reference evidence="6 7" key="1">
    <citation type="submission" date="2024-06" db="EMBL/GenBank/DDBJ databases">
        <title>Sorghum-associated microbial communities from plants grown in Nebraska, USA.</title>
        <authorList>
            <person name="Schachtman D."/>
        </authorList>
    </citation>
    <scope>NUCLEOTIDE SEQUENCE [LARGE SCALE GENOMIC DNA]</scope>
    <source>
        <strain evidence="6 7">2814</strain>
    </source>
</reference>
<evidence type="ECO:0000313" key="7">
    <source>
        <dbReference type="Proteomes" id="UP001549313"/>
    </source>
</evidence>
<dbReference type="CDD" id="cd02247">
    <property type="entry name" value="cupin_pirin_C"/>
    <property type="match status" value="1"/>
</dbReference>
<evidence type="ECO:0000313" key="6">
    <source>
        <dbReference type="EMBL" id="MET4684324.1"/>
    </source>
</evidence>
<feature type="domain" description="Pirin C-terminal" evidence="5">
    <location>
        <begin position="175"/>
        <end position="273"/>
    </location>
</feature>
<gene>
    <name evidence="6" type="ORF">ABIE19_002261</name>
</gene>
<evidence type="ECO:0000256" key="1">
    <source>
        <dbReference type="ARBA" id="ARBA00008416"/>
    </source>
</evidence>
<dbReference type="Gene3D" id="2.60.120.10">
    <property type="entry name" value="Jelly Rolls"/>
    <property type="match status" value="2"/>
</dbReference>
<evidence type="ECO:0000259" key="4">
    <source>
        <dbReference type="Pfam" id="PF02678"/>
    </source>
</evidence>
<name>A0ABV2RCL3_9CAUL</name>
<dbReference type="CDD" id="cd02909">
    <property type="entry name" value="cupin_pirin_N"/>
    <property type="match status" value="1"/>
</dbReference>
<evidence type="ECO:0000256" key="3">
    <source>
        <dbReference type="SAM" id="MobiDB-lite"/>
    </source>
</evidence>
<organism evidence="6 7">
    <name type="scientific">Brevundimonas faecalis</name>
    <dbReference type="NCBI Taxonomy" id="947378"/>
    <lineage>
        <taxon>Bacteria</taxon>
        <taxon>Pseudomonadati</taxon>
        <taxon>Pseudomonadota</taxon>
        <taxon>Alphaproteobacteria</taxon>
        <taxon>Caulobacterales</taxon>
        <taxon>Caulobacteraceae</taxon>
        <taxon>Brevundimonas</taxon>
    </lineage>
</organism>
<dbReference type="SUPFAM" id="SSF51182">
    <property type="entry name" value="RmlC-like cupins"/>
    <property type="match status" value="1"/>
</dbReference>
<evidence type="ECO:0000256" key="2">
    <source>
        <dbReference type="RuleBase" id="RU003457"/>
    </source>
</evidence>